<evidence type="ECO:0000259" key="1">
    <source>
        <dbReference type="Pfam" id="PF06983"/>
    </source>
</evidence>
<evidence type="ECO:0000313" key="3">
    <source>
        <dbReference type="Proteomes" id="UP000463051"/>
    </source>
</evidence>
<dbReference type="Proteomes" id="UP000463051">
    <property type="component" value="Unassembled WGS sequence"/>
</dbReference>
<protein>
    <submittedName>
        <fullName evidence="2">VOC family protein</fullName>
    </submittedName>
</protein>
<dbReference type="Gene3D" id="3.10.180.10">
    <property type="entry name" value="2,3-Dihydroxybiphenyl 1,2-Dioxygenase, domain 1"/>
    <property type="match status" value="1"/>
</dbReference>
<proteinExistence type="predicted"/>
<keyword evidence="3" id="KW-1185">Reference proteome</keyword>
<dbReference type="AlphaFoldDB" id="A0A7X2H2Y4"/>
<gene>
    <name evidence="2" type="ORF">GJB61_06300</name>
</gene>
<organism evidence="2 3">
    <name type="scientific">Paenibacillus monticola</name>
    <dbReference type="NCBI Taxonomy" id="2666075"/>
    <lineage>
        <taxon>Bacteria</taxon>
        <taxon>Bacillati</taxon>
        <taxon>Bacillota</taxon>
        <taxon>Bacilli</taxon>
        <taxon>Bacillales</taxon>
        <taxon>Paenibacillaceae</taxon>
        <taxon>Paenibacillus</taxon>
    </lineage>
</organism>
<evidence type="ECO:0000313" key="2">
    <source>
        <dbReference type="EMBL" id="MRN52606.1"/>
    </source>
</evidence>
<feature type="domain" description="PhnB-like" evidence="1">
    <location>
        <begin position="4"/>
        <end position="137"/>
    </location>
</feature>
<accession>A0A7X2H2Y4</accession>
<name>A0A7X2H2Y4_9BACL</name>
<dbReference type="SUPFAM" id="SSF54593">
    <property type="entry name" value="Glyoxalase/Bleomycin resistance protein/Dihydroxybiphenyl dioxygenase"/>
    <property type="match status" value="1"/>
</dbReference>
<dbReference type="PANTHER" id="PTHR33990">
    <property type="entry name" value="PROTEIN YJDN-RELATED"/>
    <property type="match status" value="1"/>
</dbReference>
<reference evidence="2 3" key="1">
    <citation type="submission" date="2019-11" db="EMBL/GenBank/DDBJ databases">
        <title>Paenibacillus monticola sp. nov., a novel PGPR strain isolated from mountain sample in China.</title>
        <authorList>
            <person name="Zhao Q."/>
            <person name="Li H.-P."/>
            <person name="Zhang J.-L."/>
        </authorList>
    </citation>
    <scope>NUCLEOTIDE SEQUENCE [LARGE SCALE GENOMIC DNA]</scope>
    <source>
        <strain evidence="2 3">LC-T2</strain>
    </source>
</reference>
<dbReference type="EMBL" id="WJXB01000002">
    <property type="protein sequence ID" value="MRN52606.1"/>
    <property type="molecule type" value="Genomic_DNA"/>
</dbReference>
<dbReference type="InterPro" id="IPR029068">
    <property type="entry name" value="Glyas_Bleomycin-R_OHBP_Dase"/>
</dbReference>
<dbReference type="InterPro" id="IPR028973">
    <property type="entry name" value="PhnB-like"/>
</dbReference>
<dbReference type="PANTHER" id="PTHR33990:SF1">
    <property type="entry name" value="PROTEIN YJDN"/>
    <property type="match status" value="1"/>
</dbReference>
<dbReference type="RefSeq" id="WP_154117611.1">
    <property type="nucleotide sequence ID" value="NZ_WJXB01000002.1"/>
</dbReference>
<comment type="caution">
    <text evidence="2">The sequence shown here is derived from an EMBL/GenBank/DDBJ whole genome shotgun (WGS) entry which is preliminary data.</text>
</comment>
<sequence>MPVIAYLNFDGNAAQAIDFYAKVFNAEEVKQVKYGDLPQDPNFPLPENELDMIMESSIAFAGGKIMISDLLSVMKQEAGDLVKGNNLLISIANESKPALESYFSRLSVGGHVIAPLSSVPWSSCFGMLVDRFGILWKFNSDADKFLDRVLLMKQS</sequence>
<dbReference type="CDD" id="cd06588">
    <property type="entry name" value="PhnB_like"/>
    <property type="match status" value="1"/>
</dbReference>
<dbReference type="Pfam" id="PF06983">
    <property type="entry name" value="3-dmu-9_3-mt"/>
    <property type="match status" value="1"/>
</dbReference>